<evidence type="ECO:0000313" key="2">
    <source>
        <dbReference type="EMBL" id="TWU09916.1"/>
    </source>
</evidence>
<feature type="chain" id="PRO_5022801629" description="Nickel uptake substrate-specific transmembrane region" evidence="1">
    <location>
        <begin position="28"/>
        <end position="830"/>
    </location>
</feature>
<evidence type="ECO:0000313" key="3">
    <source>
        <dbReference type="Proteomes" id="UP000319908"/>
    </source>
</evidence>
<organism evidence="2 3">
    <name type="scientific">Allorhodopirellula heiligendammensis</name>
    <dbReference type="NCBI Taxonomy" id="2714739"/>
    <lineage>
        <taxon>Bacteria</taxon>
        <taxon>Pseudomonadati</taxon>
        <taxon>Planctomycetota</taxon>
        <taxon>Planctomycetia</taxon>
        <taxon>Pirellulales</taxon>
        <taxon>Pirellulaceae</taxon>
        <taxon>Allorhodopirellula</taxon>
    </lineage>
</organism>
<dbReference type="AlphaFoldDB" id="A0A5C6BF44"/>
<keyword evidence="3" id="KW-1185">Reference proteome</keyword>
<dbReference type="EMBL" id="SJPU01000005">
    <property type="protein sequence ID" value="TWU09916.1"/>
    <property type="molecule type" value="Genomic_DNA"/>
</dbReference>
<evidence type="ECO:0000256" key="1">
    <source>
        <dbReference type="SAM" id="SignalP"/>
    </source>
</evidence>
<dbReference type="InterPro" id="IPR008969">
    <property type="entry name" value="CarboxyPept-like_regulatory"/>
</dbReference>
<comment type="caution">
    <text evidence="2">The sequence shown here is derived from an EMBL/GenBank/DDBJ whole genome shotgun (WGS) entry which is preliminary data.</text>
</comment>
<reference evidence="2 3" key="1">
    <citation type="journal article" date="2020" name="Antonie Van Leeuwenhoek">
        <title>Rhodopirellula heiligendammensis sp. nov., Rhodopirellula pilleata sp. nov., and Rhodopirellula solitaria sp. nov. isolated from natural or artificial marine surfaces in Northern Germany and California, USA, and emended description of the genus Rhodopirellula.</title>
        <authorList>
            <person name="Kallscheuer N."/>
            <person name="Wiegand S."/>
            <person name="Jogler M."/>
            <person name="Boedeker C."/>
            <person name="Peeters S.H."/>
            <person name="Rast P."/>
            <person name="Heuer A."/>
            <person name="Jetten M.S.M."/>
            <person name="Rohde M."/>
            <person name="Jogler C."/>
        </authorList>
    </citation>
    <scope>NUCLEOTIDE SEQUENCE [LARGE SCALE GENOMIC DNA]</scope>
    <source>
        <strain evidence="2 3">Poly21</strain>
    </source>
</reference>
<dbReference type="Pfam" id="PF13620">
    <property type="entry name" value="CarboxypepD_reg"/>
    <property type="match status" value="1"/>
</dbReference>
<gene>
    <name evidence="2" type="ORF">Poly21_52440</name>
</gene>
<accession>A0A5C6BF44</accession>
<name>A0A5C6BF44_9BACT</name>
<protein>
    <recommendedName>
        <fullName evidence="4">Nickel uptake substrate-specific transmembrane region</fullName>
    </recommendedName>
</protein>
<dbReference type="OrthoDB" id="279966at2"/>
<proteinExistence type="predicted"/>
<dbReference type="Proteomes" id="UP000319908">
    <property type="component" value="Unassembled WGS sequence"/>
</dbReference>
<feature type="signal peptide" evidence="1">
    <location>
        <begin position="1"/>
        <end position="27"/>
    </location>
</feature>
<dbReference type="RefSeq" id="WP_146409718.1">
    <property type="nucleotide sequence ID" value="NZ_SJPU01000005.1"/>
</dbReference>
<dbReference type="Gene3D" id="2.60.40.1120">
    <property type="entry name" value="Carboxypeptidase-like, regulatory domain"/>
    <property type="match status" value="1"/>
</dbReference>
<evidence type="ECO:0008006" key="4">
    <source>
        <dbReference type="Google" id="ProtNLM"/>
    </source>
</evidence>
<dbReference type="SUPFAM" id="SSF49464">
    <property type="entry name" value="Carboxypeptidase regulatory domain-like"/>
    <property type="match status" value="2"/>
</dbReference>
<keyword evidence="1" id="KW-0732">Signal</keyword>
<sequence>MKSRTSQAACLLVASLLPMILASGRHAEGDDDPAPQSFELRVVDLEGVAVPGAAIYIRSRPKVSATAIVVGKFAKANSYGIEATADSNGILRLEANSLPRDFSLSILAEGFAPFWAEFDQDRESLPESLTASIEPAWTVGGVILDAGRHPVSDAVVGPSFQYRKPPGNTRALHVGTSVKTDEFGRWQYGHVPVSKLDVHVTVNHPDYQPFRMALPRSEFESKPDHPSPGTITLTQGYTLAGFVRDPAGNPIKDATVRTKFLNEIRETKSDEYGRYQLTGCDERHCRVVVFAKGRALEMKDVGIGPEMEPVDFVLPKGGHVKVRVVDADGNGLPNASIFLQRWRGRVDYFEFDHVDCHTDEHGVWEWNEAPLDTFEADIGPRGGMTMVRQPIIAREAEYVFQPPPLLVITGRVLDAESGEPITDYRVTPGHRNDNPRIGFDWYRGESYTSKTSNYRVQFDRSGVGYLVRIEAAGYRVTQSRDFNSDEGDVTYDFRLERAASLTGQIVDAKGQTAGGAKLAIADEHAQISIDNGEMDDSSTYATRLDADADGKFSLPARDDPFHIVVVHEHGHAFVFSESIEPGDKIELTPWSSIKGTFRIGAKPAANTRLNISGGTFRPANGNSVRVYADADAITDEQGNYRHDRIFDGRGLVDREIIVMVEDGASEVASTPRVPFTVAPGERVTVNLGGTGRSVTGHLQCPNDNGKPIAWNLATMMVRKRLVVPVPPVDRQAMMQIPGQWEAWLRTPLGINYLVSVQVYERQQAEAVGYFATVGRDGSFRIDDMPEGQYELDVMMQPGHRGSIRGYKFSIPLMESERVQEPVDLGVITLE</sequence>